<proteinExistence type="predicted"/>
<evidence type="ECO:0000313" key="1">
    <source>
        <dbReference type="EMBL" id="MEA5671630.1"/>
    </source>
</evidence>
<dbReference type="EMBL" id="JAYFUI010000092">
    <property type="protein sequence ID" value="MEA5671630.1"/>
    <property type="molecule type" value="Genomic_DNA"/>
</dbReference>
<accession>A0ABU5VGM5</accession>
<evidence type="ECO:0000313" key="2">
    <source>
        <dbReference type="Proteomes" id="UP001302573"/>
    </source>
</evidence>
<keyword evidence="2" id="KW-1185">Reference proteome</keyword>
<reference evidence="1 2" key="1">
    <citation type="submission" date="2023-12" db="EMBL/GenBank/DDBJ databases">
        <title>Pseudomonas machongensis sp. nov., isolated from wilted pepper plants (Capsicum annuum).</title>
        <authorList>
            <person name="Qiu M."/>
            <person name="Li Y."/>
            <person name="Liu Q."/>
            <person name="Zhang X."/>
            <person name="Huang Y."/>
            <person name="Guo R."/>
            <person name="Hu M."/>
            <person name="Zhou J."/>
            <person name="Zhou X."/>
        </authorList>
    </citation>
    <scope>NUCLEOTIDE SEQUENCE [LARGE SCALE GENOMIC DNA]</scope>
    <source>
        <strain evidence="1 2">MH2</strain>
    </source>
</reference>
<dbReference type="RefSeq" id="WP_323453119.1">
    <property type="nucleotide sequence ID" value="NZ_JAYFUI010000092.1"/>
</dbReference>
<comment type="caution">
    <text evidence="1">The sequence shown here is derived from an EMBL/GenBank/DDBJ whole genome shotgun (WGS) entry which is preliminary data.</text>
</comment>
<sequence length="160" mass="17196">MSAQRGMVLLLALVLSLLLGLFAISALRDTLQQMALAGSALAAARAFEEAEASLLAGALQLALAPPSPCQVCAPPPVPHGLIDGQPPWQASEHGFFLVQQLGVSTRAAHMPEGARVVLFRITAVSRQARARQVLEAIYAVEPEQAQAPRRIAWRQRFRES</sequence>
<protein>
    <recommendedName>
        <fullName evidence="3">Type IV pilus assembly protein PilX</fullName>
    </recommendedName>
</protein>
<dbReference type="Proteomes" id="UP001302573">
    <property type="component" value="Unassembled WGS sequence"/>
</dbReference>
<organism evidence="1 2">
    <name type="scientific">Pseudomonas machongensis</name>
    <dbReference type="NCBI Taxonomy" id="3110229"/>
    <lineage>
        <taxon>Bacteria</taxon>
        <taxon>Pseudomonadati</taxon>
        <taxon>Pseudomonadota</taxon>
        <taxon>Gammaproteobacteria</taxon>
        <taxon>Pseudomonadales</taxon>
        <taxon>Pseudomonadaceae</taxon>
        <taxon>Pseudomonas</taxon>
    </lineage>
</organism>
<evidence type="ECO:0008006" key="3">
    <source>
        <dbReference type="Google" id="ProtNLM"/>
    </source>
</evidence>
<name>A0ABU5VGM5_9PSED</name>
<gene>
    <name evidence="1" type="ORF">VA602_09800</name>
</gene>